<dbReference type="RefSeq" id="XP_001201699.1">
    <property type="nucleotide sequence ID" value="XM_001201699.4"/>
</dbReference>
<evidence type="ECO:0000256" key="2">
    <source>
        <dbReference type="ARBA" id="ARBA00023242"/>
    </source>
</evidence>
<dbReference type="PROSITE" id="PS50005">
    <property type="entry name" value="TPR"/>
    <property type="match status" value="1"/>
</dbReference>
<comment type="subcellular location">
    <subcellularLocation>
        <location evidence="1">Nucleus</location>
    </subcellularLocation>
</comment>
<dbReference type="KEGG" id="spu:115922772"/>
<feature type="repeat" description="TPR" evidence="4">
    <location>
        <begin position="67"/>
        <end position="100"/>
    </location>
</feature>
<protein>
    <submittedName>
        <fullName evidence="5">Uncharacterized protein</fullName>
    </submittedName>
</protein>
<dbReference type="Gene3D" id="1.25.40.10">
    <property type="entry name" value="Tetratricopeptide repeat domain"/>
    <property type="match status" value="1"/>
</dbReference>
<keyword evidence="6" id="KW-1185">Reference proteome</keyword>
<dbReference type="AlphaFoldDB" id="A0A7M7G1Q0"/>
<dbReference type="EnsemblMetazoa" id="XM_030982390">
    <property type="protein sequence ID" value="XP_030838250"/>
    <property type="gene ID" value="LOC115922772"/>
</dbReference>
<evidence type="ECO:0000256" key="1">
    <source>
        <dbReference type="ARBA" id="ARBA00004123"/>
    </source>
</evidence>
<accession>A0A7M7G1Q0</accession>
<dbReference type="OMA" id="FHFDAHQ"/>
<evidence type="ECO:0000256" key="3">
    <source>
        <dbReference type="ARBA" id="ARBA00034483"/>
    </source>
</evidence>
<dbReference type="SUPFAM" id="SSF48452">
    <property type="entry name" value="TPR-like"/>
    <property type="match status" value="1"/>
</dbReference>
<dbReference type="KEGG" id="spu:764975"/>
<reference evidence="5" key="2">
    <citation type="submission" date="2021-01" db="UniProtKB">
        <authorList>
            <consortium name="EnsemblMetazoa"/>
        </authorList>
    </citation>
    <scope>IDENTIFICATION</scope>
</reference>
<sequence>MTSEQVGEVMTSNAPIPAEVGLSTAYDSRLFGFMTTEGEEGAQKKAMLNKAIAQLEQEIKKKEVSDPKIYCKLGHYHLLLGEYSKALSAYQKFFTLDSEYWKDATFLYGLGMVYFHFSAYQW</sequence>
<dbReference type="InterPro" id="IPR051630">
    <property type="entry name" value="Corepressor-Demethylase"/>
</dbReference>
<keyword evidence="4" id="KW-0802">TPR repeat</keyword>
<dbReference type="Proteomes" id="UP000007110">
    <property type="component" value="Unassembled WGS sequence"/>
</dbReference>
<dbReference type="GeneID" id="764975"/>
<dbReference type="InParanoid" id="A0A7M7G1Q0"/>
<comment type="similarity">
    <text evidence="3">Belongs to the UTX family.</text>
</comment>
<evidence type="ECO:0000313" key="6">
    <source>
        <dbReference type="Proteomes" id="UP000007110"/>
    </source>
</evidence>
<dbReference type="PANTHER" id="PTHR14017:SF1">
    <property type="entry name" value="LD02225P"/>
    <property type="match status" value="1"/>
</dbReference>
<dbReference type="EnsemblMetazoa" id="XM_001201699">
    <property type="protein sequence ID" value="XP_001201699"/>
    <property type="gene ID" value="LOC764975"/>
</dbReference>
<dbReference type="InterPro" id="IPR019734">
    <property type="entry name" value="TPR_rpt"/>
</dbReference>
<evidence type="ECO:0000313" key="5">
    <source>
        <dbReference type="EnsemblMetazoa" id="XP_001201699"/>
    </source>
</evidence>
<dbReference type="GO" id="GO:0005634">
    <property type="term" value="C:nucleus"/>
    <property type="evidence" value="ECO:0007669"/>
    <property type="project" value="UniProtKB-SubCell"/>
</dbReference>
<dbReference type="InterPro" id="IPR011990">
    <property type="entry name" value="TPR-like_helical_dom_sf"/>
</dbReference>
<dbReference type="RefSeq" id="XP_030838250.1">
    <property type="nucleotide sequence ID" value="XM_030982390.1"/>
</dbReference>
<organism evidence="5 6">
    <name type="scientific">Strongylocentrotus purpuratus</name>
    <name type="common">Purple sea urchin</name>
    <dbReference type="NCBI Taxonomy" id="7668"/>
    <lineage>
        <taxon>Eukaryota</taxon>
        <taxon>Metazoa</taxon>
        <taxon>Echinodermata</taxon>
        <taxon>Eleutherozoa</taxon>
        <taxon>Echinozoa</taxon>
        <taxon>Echinoidea</taxon>
        <taxon>Euechinoidea</taxon>
        <taxon>Echinacea</taxon>
        <taxon>Camarodonta</taxon>
        <taxon>Echinidea</taxon>
        <taxon>Strongylocentrotidae</taxon>
        <taxon>Strongylocentrotus</taxon>
    </lineage>
</organism>
<keyword evidence="2" id="KW-0539">Nucleus</keyword>
<name>A0A7M7G1Q0_STRPU</name>
<dbReference type="SMART" id="SM00028">
    <property type="entry name" value="TPR"/>
    <property type="match status" value="1"/>
</dbReference>
<proteinExistence type="inferred from homology"/>
<dbReference type="PANTHER" id="PTHR14017">
    <property type="entry name" value="LYSINE-SPECIFIC DEMETHYLASE"/>
    <property type="match status" value="1"/>
</dbReference>
<reference evidence="6" key="1">
    <citation type="submission" date="2015-02" db="EMBL/GenBank/DDBJ databases">
        <title>Genome sequencing for Strongylocentrotus purpuratus.</title>
        <authorList>
            <person name="Murali S."/>
            <person name="Liu Y."/>
            <person name="Vee V."/>
            <person name="English A."/>
            <person name="Wang M."/>
            <person name="Skinner E."/>
            <person name="Han Y."/>
            <person name="Muzny D.M."/>
            <person name="Worley K.C."/>
            <person name="Gibbs R.A."/>
        </authorList>
    </citation>
    <scope>NUCLEOTIDE SEQUENCE</scope>
</reference>
<dbReference type="OrthoDB" id="418911at2759"/>
<evidence type="ECO:0000256" key="4">
    <source>
        <dbReference type="PROSITE-ProRule" id="PRU00339"/>
    </source>
</evidence>
<dbReference type="GeneID" id="115922772"/>